<protein>
    <recommendedName>
        <fullName evidence="2">Fimbrial adhesin MrpH C-terminal domain-containing protein</fullName>
    </recommendedName>
</protein>
<accession>A0A379G1R4</accession>
<feature type="chain" id="PRO_5016854163" description="Fimbrial adhesin MrpH C-terminal domain-containing protein" evidence="1">
    <location>
        <begin position="20"/>
        <end position="265"/>
    </location>
</feature>
<keyword evidence="1" id="KW-0732">Signal</keyword>
<dbReference type="AlphaFoldDB" id="A0A379G1R4"/>
<name>A0A379G1R4_9GAMM</name>
<evidence type="ECO:0000313" key="3">
    <source>
        <dbReference type="EMBL" id="SUC34851.1"/>
    </source>
</evidence>
<dbReference type="Pfam" id="PF24223">
    <property type="entry name" value="MrpH_C"/>
    <property type="match status" value="1"/>
</dbReference>
<sequence>MRNICWAFLWLLLPFNALADTWRLTVTAKPLTDRVYEYSVKVAGWDFSSQTPNPLYNCMNKIGQCRYAIGYMHAHSKGGSLIGSEQDRRPHASSAETIGELGENIMTKDSYWWNRTFLSIISSPQTCFYVGYMINGGAHVQLPGGSCTYADLPPAVCSIEEPSIELSHQVNQEQNSGLVATGQLSVSCTEYMKVRIVGKYSSDEIMLDKKRNFKSLITVNNQPFSKGAVITATPYGTTVNIKSTLKGSAPAGEYQGSAVIIVAPE</sequence>
<feature type="domain" description="Fimbrial adhesin MrpH C-terminal" evidence="2">
    <location>
        <begin position="157"/>
        <end position="263"/>
    </location>
</feature>
<dbReference type="Proteomes" id="UP000255129">
    <property type="component" value="Unassembled WGS sequence"/>
</dbReference>
<dbReference type="Gene3D" id="2.60.40.1090">
    <property type="entry name" value="Fimbrial-type adhesion domain"/>
    <property type="match status" value="1"/>
</dbReference>
<dbReference type="EMBL" id="UGUA01000002">
    <property type="protein sequence ID" value="SUC34851.1"/>
    <property type="molecule type" value="Genomic_DNA"/>
</dbReference>
<organism evidence="3 4">
    <name type="scientific">Providencia rustigianii</name>
    <dbReference type="NCBI Taxonomy" id="158850"/>
    <lineage>
        <taxon>Bacteria</taxon>
        <taxon>Pseudomonadati</taxon>
        <taxon>Pseudomonadota</taxon>
        <taxon>Gammaproteobacteria</taxon>
        <taxon>Enterobacterales</taxon>
        <taxon>Morganellaceae</taxon>
        <taxon>Providencia</taxon>
    </lineage>
</organism>
<evidence type="ECO:0000259" key="2">
    <source>
        <dbReference type="Pfam" id="PF24223"/>
    </source>
</evidence>
<dbReference type="InterPro" id="IPR036937">
    <property type="entry name" value="Adhesion_dom_fimbrial_sf"/>
</dbReference>
<evidence type="ECO:0000313" key="4">
    <source>
        <dbReference type="Proteomes" id="UP000255129"/>
    </source>
</evidence>
<proteinExistence type="predicted"/>
<feature type="signal peptide" evidence="1">
    <location>
        <begin position="1"/>
        <end position="19"/>
    </location>
</feature>
<dbReference type="InterPro" id="IPR057010">
    <property type="entry name" value="MrpH_C"/>
</dbReference>
<reference evidence="3 4" key="1">
    <citation type="submission" date="2018-06" db="EMBL/GenBank/DDBJ databases">
        <authorList>
            <consortium name="Pathogen Informatics"/>
            <person name="Doyle S."/>
        </authorList>
    </citation>
    <scope>NUCLEOTIDE SEQUENCE [LARGE SCALE GENOMIC DNA]</scope>
    <source>
        <strain evidence="3 4">NCTC12026</strain>
    </source>
</reference>
<dbReference type="GO" id="GO:0009289">
    <property type="term" value="C:pilus"/>
    <property type="evidence" value="ECO:0007669"/>
    <property type="project" value="InterPro"/>
</dbReference>
<evidence type="ECO:0000256" key="1">
    <source>
        <dbReference type="SAM" id="SignalP"/>
    </source>
</evidence>
<dbReference type="GO" id="GO:0007155">
    <property type="term" value="P:cell adhesion"/>
    <property type="evidence" value="ECO:0007669"/>
    <property type="project" value="InterPro"/>
</dbReference>
<gene>
    <name evidence="3" type="ORF">NCTC12026_01224</name>
</gene>